<gene>
    <name evidence="1" type="ORF">AXF14_01865</name>
</gene>
<reference evidence="2" key="1">
    <citation type="submission" date="2016-02" db="EMBL/GenBank/DDBJ databases">
        <authorList>
            <person name="Holder M.E."/>
            <person name="Ajami N.J."/>
            <person name="Petrosino J.F."/>
        </authorList>
    </citation>
    <scope>NUCLEOTIDE SEQUENCE [LARGE SCALE GENOMIC DNA]</scope>
    <source>
        <strain evidence="2">CCUG 36733</strain>
    </source>
</reference>
<proteinExistence type="predicted"/>
<organism evidence="1 2">
    <name type="scientific">Actinomyces radicidentis</name>
    <dbReference type="NCBI Taxonomy" id="111015"/>
    <lineage>
        <taxon>Bacteria</taxon>
        <taxon>Bacillati</taxon>
        <taxon>Actinomycetota</taxon>
        <taxon>Actinomycetes</taxon>
        <taxon>Actinomycetales</taxon>
        <taxon>Actinomycetaceae</taxon>
        <taxon>Actinomyces</taxon>
    </lineage>
</organism>
<dbReference type="AlphaFoldDB" id="A0A0X8JCW0"/>
<accession>A0A0X8JCW0</accession>
<name>A0A0X8JCW0_ACTRD</name>
<dbReference type="EMBL" id="CP014228">
    <property type="protein sequence ID" value="AMD86575.1"/>
    <property type="molecule type" value="Genomic_DNA"/>
</dbReference>
<protein>
    <submittedName>
        <fullName evidence="1">Uncharacterized protein</fullName>
    </submittedName>
</protein>
<dbReference type="RefSeq" id="WP_067939742.1">
    <property type="nucleotide sequence ID" value="NZ_CP014228.1"/>
</dbReference>
<evidence type="ECO:0000313" key="1">
    <source>
        <dbReference type="EMBL" id="AMD86575.1"/>
    </source>
</evidence>
<dbReference type="Proteomes" id="UP000065220">
    <property type="component" value="Chromosome"/>
</dbReference>
<keyword evidence="2" id="KW-1185">Reference proteome</keyword>
<dbReference type="STRING" id="111015.AXF14_01865"/>
<sequence>MATKELTRNEQIQHRLQGLTEGSLVVARVEVEDEAWPDGVITIVRVYLSSESNTDWDVDEAARLRRTVWARTSELMGIGEQFRVLYHDADEDMLEVRS</sequence>
<evidence type="ECO:0000313" key="2">
    <source>
        <dbReference type="Proteomes" id="UP000065220"/>
    </source>
</evidence>
<dbReference type="KEGG" id="ard:AXF14_01865"/>